<evidence type="ECO:0000256" key="7">
    <source>
        <dbReference type="RuleBase" id="RU362125"/>
    </source>
</evidence>
<dbReference type="Gene3D" id="1.10.540.10">
    <property type="entry name" value="Acyl-CoA dehydrogenase/oxidase, N-terminal domain"/>
    <property type="match status" value="1"/>
</dbReference>
<dbReference type="RefSeq" id="WP_099151806.1">
    <property type="nucleotide sequence ID" value="NZ_PDUD01000024.1"/>
</dbReference>
<reference evidence="12 13" key="1">
    <citation type="submission" date="2017-10" db="EMBL/GenBank/DDBJ databases">
        <title>The draft genome sequence of Lewinella nigricans NBRC 102662.</title>
        <authorList>
            <person name="Wang K."/>
        </authorList>
    </citation>
    <scope>NUCLEOTIDE SEQUENCE [LARGE SCALE GENOMIC DNA]</scope>
    <source>
        <strain evidence="12 13">NBRC 102662</strain>
    </source>
</reference>
<feature type="domain" description="Acyl-CoA oxidase/dehydrogenase middle" evidence="9">
    <location>
        <begin position="149"/>
        <end position="242"/>
    </location>
</feature>
<feature type="domain" description="Acyl-CoA dehydrogenase/oxidase C-terminal" evidence="8">
    <location>
        <begin position="254"/>
        <end position="416"/>
    </location>
</feature>
<dbReference type="InterPro" id="IPR049426">
    <property type="entry name" value="Acyl-CoA-dh-like_C"/>
</dbReference>
<dbReference type="EMBL" id="PDUD01000024">
    <property type="protein sequence ID" value="PHN04747.1"/>
    <property type="molecule type" value="Genomic_DNA"/>
</dbReference>
<dbReference type="OrthoDB" id="9802867at2"/>
<dbReference type="GO" id="GO:0050660">
    <property type="term" value="F:flavin adenine dinucleotide binding"/>
    <property type="evidence" value="ECO:0007669"/>
    <property type="project" value="InterPro"/>
</dbReference>
<dbReference type="Pfam" id="PF02771">
    <property type="entry name" value="Acyl-CoA_dh_N"/>
    <property type="match status" value="1"/>
</dbReference>
<comment type="similarity">
    <text evidence="2 7">Belongs to the acyl-CoA dehydrogenase family.</text>
</comment>
<dbReference type="PROSITE" id="PS00073">
    <property type="entry name" value="ACYL_COA_DH_2"/>
    <property type="match status" value="1"/>
</dbReference>
<protein>
    <submittedName>
        <fullName evidence="12">Acyl-CoA dehydrogenase</fullName>
    </submittedName>
</protein>
<dbReference type="InterPro" id="IPR037069">
    <property type="entry name" value="AcylCoA_DH/ox_N_sf"/>
</dbReference>
<dbReference type="Gene3D" id="1.20.140.10">
    <property type="entry name" value="Butyryl-CoA Dehydrogenase, subunit A, domain 3"/>
    <property type="match status" value="2"/>
</dbReference>
<sequence length="599" mass="66176">MQDTIAKKDVLKGGEFIIKSSKTEDTFIPEEFNEEQLMIRDMVSDFLHNEILPNAEKIEHQEDNISVTLLEKMAELGLLGTHMPEEYGGMALDTNTNTLISDVLGPSGAFTVSYAAHIGIGMLPILYFGTEEQKEKYLPRLINGELKAAYCLTEPGSGSDALAAKTRADLTDDGEHYLLNGQKMWISNAGFADIFIVFAQVGGDQFTGFIVERNSEGLSLGAEEKKLGIKGSSTRQVFFENVKVPAENVLGEIGKGHLIAFNALNTGRFKLCALSNGGAKESISTAVRYANERHQFKVPIASFGAIKYKLAEQAIRVFATESALYRVSNLIQEKVQELKSEGASFGEAKLKAAEEYAIECAILKVAGSETLDYVVDETVQVHGGMGYSEEGTAARAYRDARINRIYEGTNEINRLLTVDMLFKRALKGAIDIVGPAWEVQKELSSMPSMDKAEGAYGEEHKALADFKKIVLMTAGAAAKMQMDGKLKLKEEQEILMDVADIMIDILMAESLLLRVEKLSNMHTKIDQEVYDAMLRVFFTDATARIHKSATDALLSFAEGDLLRTFLMGLKRFTKYPMTNVKTARRLIADTLIEANEYCF</sequence>
<dbReference type="Pfam" id="PF00441">
    <property type="entry name" value="Acyl-CoA_dh_1"/>
    <property type="match status" value="1"/>
</dbReference>
<dbReference type="FunFam" id="1.10.540.10:FF:000001">
    <property type="entry name" value="Very long-chain-specific acyl-CoA dehydrogenase, mitochondrial"/>
    <property type="match status" value="1"/>
</dbReference>
<comment type="cofactor">
    <cofactor evidence="1 7">
        <name>FAD</name>
        <dbReference type="ChEBI" id="CHEBI:57692"/>
    </cofactor>
</comment>
<organism evidence="12 13">
    <name type="scientific">Flavilitoribacter nigricans (strain ATCC 23147 / DSM 23189 / NBRC 102662 / NCIMB 1420 / SS-2)</name>
    <name type="common">Lewinella nigricans</name>
    <dbReference type="NCBI Taxonomy" id="1122177"/>
    <lineage>
        <taxon>Bacteria</taxon>
        <taxon>Pseudomonadati</taxon>
        <taxon>Bacteroidota</taxon>
        <taxon>Saprospiria</taxon>
        <taxon>Saprospirales</taxon>
        <taxon>Lewinellaceae</taxon>
        <taxon>Flavilitoribacter</taxon>
    </lineage>
</organism>
<comment type="caution">
    <text evidence="12">The sequence shown here is derived from an EMBL/GenBank/DDBJ whole genome shotgun (WGS) entry which is preliminary data.</text>
</comment>
<dbReference type="AlphaFoldDB" id="A0A2D0N8E0"/>
<dbReference type="Pfam" id="PF02770">
    <property type="entry name" value="Acyl-CoA_dh_M"/>
    <property type="match status" value="1"/>
</dbReference>
<dbReference type="FunFam" id="2.40.110.10:FF:000006">
    <property type="entry name" value="very long-chain specific acyl-CoA dehydrogenase, mitochondrial"/>
    <property type="match status" value="1"/>
</dbReference>
<accession>A0A2D0N8E0</accession>
<dbReference type="SUPFAM" id="SSF47203">
    <property type="entry name" value="Acyl-CoA dehydrogenase C-terminal domain-like"/>
    <property type="match status" value="1"/>
</dbReference>
<dbReference type="InterPro" id="IPR009100">
    <property type="entry name" value="AcylCoA_DH/oxidase_NM_dom_sf"/>
</dbReference>
<evidence type="ECO:0000259" key="10">
    <source>
        <dbReference type="Pfam" id="PF02771"/>
    </source>
</evidence>
<dbReference type="InterPro" id="IPR009075">
    <property type="entry name" value="AcylCo_DH/oxidase_C"/>
</dbReference>
<dbReference type="Proteomes" id="UP000223913">
    <property type="component" value="Unassembled WGS sequence"/>
</dbReference>
<dbReference type="Gene3D" id="2.40.110.10">
    <property type="entry name" value="Butyryl-CoA Dehydrogenase, subunit A, domain 2"/>
    <property type="match status" value="1"/>
</dbReference>
<evidence type="ECO:0000256" key="6">
    <source>
        <dbReference type="ARBA" id="ARBA00052546"/>
    </source>
</evidence>
<dbReference type="InterPro" id="IPR036250">
    <property type="entry name" value="AcylCo_DH-like_C"/>
</dbReference>
<dbReference type="PANTHER" id="PTHR43884">
    <property type="entry name" value="ACYL-COA DEHYDROGENASE"/>
    <property type="match status" value="1"/>
</dbReference>
<dbReference type="PANTHER" id="PTHR43884:SF12">
    <property type="entry name" value="ISOVALERYL-COA DEHYDROGENASE, MITOCHONDRIAL-RELATED"/>
    <property type="match status" value="1"/>
</dbReference>
<dbReference type="FunFam" id="1.20.140.10:FF:000019">
    <property type="entry name" value="Acyl-CoA dehydrogenase"/>
    <property type="match status" value="1"/>
</dbReference>
<keyword evidence="3 7" id="KW-0285">Flavoprotein</keyword>
<keyword evidence="4 7" id="KW-0274">FAD</keyword>
<dbReference type="InterPro" id="IPR006091">
    <property type="entry name" value="Acyl-CoA_Oxase/DH_mid-dom"/>
</dbReference>
<keyword evidence="13" id="KW-1185">Reference proteome</keyword>
<name>A0A2D0N8E0_FLAN2</name>
<evidence type="ECO:0000313" key="12">
    <source>
        <dbReference type="EMBL" id="PHN04747.1"/>
    </source>
</evidence>
<evidence type="ECO:0000259" key="8">
    <source>
        <dbReference type="Pfam" id="PF00441"/>
    </source>
</evidence>
<evidence type="ECO:0000259" key="11">
    <source>
        <dbReference type="Pfam" id="PF21263"/>
    </source>
</evidence>
<feature type="domain" description="Acyl-CoA dehydrogenase/oxidase N-terminal" evidence="10">
    <location>
        <begin position="33"/>
        <end position="145"/>
    </location>
</feature>
<dbReference type="Pfam" id="PF21263">
    <property type="entry name" value="Acyl-CoA-dh_C"/>
    <property type="match status" value="1"/>
</dbReference>
<evidence type="ECO:0000256" key="3">
    <source>
        <dbReference type="ARBA" id="ARBA00022630"/>
    </source>
</evidence>
<dbReference type="SUPFAM" id="SSF56645">
    <property type="entry name" value="Acyl-CoA dehydrogenase NM domain-like"/>
    <property type="match status" value="1"/>
</dbReference>
<dbReference type="GO" id="GO:0003995">
    <property type="term" value="F:acyl-CoA dehydrogenase activity"/>
    <property type="evidence" value="ECO:0007669"/>
    <property type="project" value="InterPro"/>
</dbReference>
<gene>
    <name evidence="12" type="ORF">CRP01_19725</name>
</gene>
<evidence type="ECO:0000256" key="4">
    <source>
        <dbReference type="ARBA" id="ARBA00022827"/>
    </source>
</evidence>
<evidence type="ECO:0000313" key="13">
    <source>
        <dbReference type="Proteomes" id="UP000223913"/>
    </source>
</evidence>
<comment type="catalytic activity">
    <reaction evidence="6">
        <text>a 2,3-saturated acyl-CoA + A = a 2,3-dehydroacyl-CoA + AH2</text>
        <dbReference type="Rhea" id="RHEA:48608"/>
        <dbReference type="ChEBI" id="CHEBI:13193"/>
        <dbReference type="ChEBI" id="CHEBI:17499"/>
        <dbReference type="ChEBI" id="CHEBI:60015"/>
        <dbReference type="ChEBI" id="CHEBI:65111"/>
    </reaction>
</comment>
<feature type="domain" description="Acyl-CoA dehydrogenase-like C-terminal" evidence="11">
    <location>
        <begin position="466"/>
        <end position="571"/>
    </location>
</feature>
<evidence type="ECO:0000256" key="2">
    <source>
        <dbReference type="ARBA" id="ARBA00009347"/>
    </source>
</evidence>
<proteinExistence type="inferred from homology"/>
<evidence type="ECO:0000256" key="5">
    <source>
        <dbReference type="ARBA" id="ARBA00023002"/>
    </source>
</evidence>
<dbReference type="InterPro" id="IPR006089">
    <property type="entry name" value="Acyl-CoA_DH_CS"/>
</dbReference>
<evidence type="ECO:0000259" key="9">
    <source>
        <dbReference type="Pfam" id="PF02770"/>
    </source>
</evidence>
<dbReference type="PROSITE" id="PS00072">
    <property type="entry name" value="ACYL_COA_DH_1"/>
    <property type="match status" value="1"/>
</dbReference>
<keyword evidence="5 7" id="KW-0560">Oxidoreductase</keyword>
<evidence type="ECO:0000256" key="1">
    <source>
        <dbReference type="ARBA" id="ARBA00001974"/>
    </source>
</evidence>
<dbReference type="InterPro" id="IPR046373">
    <property type="entry name" value="Acyl-CoA_Oxase/DH_mid-dom_sf"/>
</dbReference>
<dbReference type="InterPro" id="IPR013786">
    <property type="entry name" value="AcylCoA_DH/ox_N"/>
</dbReference>